<sequence length="64" mass="7071">MLLPSLSYPIAVAFNEPTLSPGLGPSSFKLWSTSYTTWNSLYPEFTSSEKVANQSKPTRSWAPC</sequence>
<dbReference type="RefSeq" id="XP_041190499.1">
    <property type="nucleotide sequence ID" value="XM_041336326.1"/>
</dbReference>
<name>A0A9P7E699_9AGAM</name>
<keyword evidence="2" id="KW-1185">Reference proteome</keyword>
<dbReference type="EMBL" id="JABBWG010000027">
    <property type="protein sequence ID" value="KAG1812217.1"/>
    <property type="molecule type" value="Genomic_DNA"/>
</dbReference>
<accession>A0A9P7E699</accession>
<reference evidence="1" key="1">
    <citation type="journal article" date="2020" name="New Phytol.">
        <title>Comparative genomics reveals dynamic genome evolution in host specialist ectomycorrhizal fungi.</title>
        <authorList>
            <person name="Lofgren L.A."/>
            <person name="Nguyen N.H."/>
            <person name="Vilgalys R."/>
            <person name="Ruytinx J."/>
            <person name="Liao H.L."/>
            <person name="Branco S."/>
            <person name="Kuo A."/>
            <person name="LaButti K."/>
            <person name="Lipzen A."/>
            <person name="Andreopoulos W."/>
            <person name="Pangilinan J."/>
            <person name="Riley R."/>
            <person name="Hundley H."/>
            <person name="Na H."/>
            <person name="Barry K."/>
            <person name="Grigoriev I.V."/>
            <person name="Stajich J.E."/>
            <person name="Kennedy P.G."/>
        </authorList>
    </citation>
    <scope>NUCLEOTIDE SEQUENCE</scope>
    <source>
        <strain evidence="1">MN1</strain>
    </source>
</reference>
<evidence type="ECO:0000313" key="1">
    <source>
        <dbReference type="EMBL" id="KAG1812217.1"/>
    </source>
</evidence>
<protein>
    <submittedName>
        <fullName evidence="1">Uncharacterized protein</fullName>
    </submittedName>
</protein>
<dbReference type="AlphaFoldDB" id="A0A9P7E699"/>
<gene>
    <name evidence="1" type="ORF">BJ212DRAFT_1372227</name>
</gene>
<dbReference type="GeneID" id="64630343"/>
<proteinExistence type="predicted"/>
<evidence type="ECO:0000313" key="2">
    <source>
        <dbReference type="Proteomes" id="UP000807769"/>
    </source>
</evidence>
<dbReference type="Proteomes" id="UP000807769">
    <property type="component" value="Unassembled WGS sequence"/>
</dbReference>
<comment type="caution">
    <text evidence="1">The sequence shown here is derived from an EMBL/GenBank/DDBJ whole genome shotgun (WGS) entry which is preliminary data.</text>
</comment>
<organism evidence="1 2">
    <name type="scientific">Suillus subaureus</name>
    <dbReference type="NCBI Taxonomy" id="48587"/>
    <lineage>
        <taxon>Eukaryota</taxon>
        <taxon>Fungi</taxon>
        <taxon>Dikarya</taxon>
        <taxon>Basidiomycota</taxon>
        <taxon>Agaricomycotina</taxon>
        <taxon>Agaricomycetes</taxon>
        <taxon>Agaricomycetidae</taxon>
        <taxon>Boletales</taxon>
        <taxon>Suillineae</taxon>
        <taxon>Suillaceae</taxon>
        <taxon>Suillus</taxon>
    </lineage>
</organism>